<protein>
    <submittedName>
        <fullName evidence="1">Uncharacterized protein</fullName>
    </submittedName>
</protein>
<accession>A0A5B7ET71</accession>
<name>A0A5B7ET71_PORTR</name>
<sequence>MESRTGPTVGPERFFNLGGGRKTLQIFYTWQYICSGQEQAAEYYNGANPFKTSTLSSLS</sequence>
<organism evidence="1 2">
    <name type="scientific">Portunus trituberculatus</name>
    <name type="common">Swimming crab</name>
    <name type="synonym">Neptunus trituberculatus</name>
    <dbReference type="NCBI Taxonomy" id="210409"/>
    <lineage>
        <taxon>Eukaryota</taxon>
        <taxon>Metazoa</taxon>
        <taxon>Ecdysozoa</taxon>
        <taxon>Arthropoda</taxon>
        <taxon>Crustacea</taxon>
        <taxon>Multicrustacea</taxon>
        <taxon>Malacostraca</taxon>
        <taxon>Eumalacostraca</taxon>
        <taxon>Eucarida</taxon>
        <taxon>Decapoda</taxon>
        <taxon>Pleocyemata</taxon>
        <taxon>Brachyura</taxon>
        <taxon>Eubrachyura</taxon>
        <taxon>Portunoidea</taxon>
        <taxon>Portunidae</taxon>
        <taxon>Portuninae</taxon>
        <taxon>Portunus</taxon>
    </lineage>
</organism>
<evidence type="ECO:0000313" key="1">
    <source>
        <dbReference type="EMBL" id="MPC38100.1"/>
    </source>
</evidence>
<comment type="caution">
    <text evidence="1">The sequence shown here is derived from an EMBL/GenBank/DDBJ whole genome shotgun (WGS) entry which is preliminary data.</text>
</comment>
<keyword evidence="2" id="KW-1185">Reference proteome</keyword>
<dbReference type="EMBL" id="VSRR010003974">
    <property type="protein sequence ID" value="MPC38100.1"/>
    <property type="molecule type" value="Genomic_DNA"/>
</dbReference>
<reference evidence="1 2" key="1">
    <citation type="submission" date="2019-05" db="EMBL/GenBank/DDBJ databases">
        <title>Another draft genome of Portunus trituberculatus and its Hox gene families provides insights of decapod evolution.</title>
        <authorList>
            <person name="Jeong J.-H."/>
            <person name="Song I."/>
            <person name="Kim S."/>
            <person name="Choi T."/>
            <person name="Kim D."/>
            <person name="Ryu S."/>
            <person name="Kim W."/>
        </authorList>
    </citation>
    <scope>NUCLEOTIDE SEQUENCE [LARGE SCALE GENOMIC DNA]</scope>
    <source>
        <tissue evidence="1">Muscle</tissue>
    </source>
</reference>
<gene>
    <name evidence="1" type="ORF">E2C01_031601</name>
</gene>
<evidence type="ECO:0000313" key="2">
    <source>
        <dbReference type="Proteomes" id="UP000324222"/>
    </source>
</evidence>
<proteinExistence type="predicted"/>
<dbReference type="Proteomes" id="UP000324222">
    <property type="component" value="Unassembled WGS sequence"/>
</dbReference>
<dbReference type="AlphaFoldDB" id="A0A5B7ET71"/>